<sequence>ANGAGDLRSLPYLGGRSPARPPRAYISGSRSPGLAALFRMVRATSCTSMRRATIRTTMLDTI</sequence>
<organism evidence="2">
    <name type="scientific">Dichomitus squalens</name>
    <dbReference type="NCBI Taxonomy" id="114155"/>
    <lineage>
        <taxon>Eukaryota</taxon>
        <taxon>Fungi</taxon>
        <taxon>Dikarya</taxon>
        <taxon>Basidiomycota</taxon>
        <taxon>Agaricomycotina</taxon>
        <taxon>Agaricomycetes</taxon>
        <taxon>Polyporales</taxon>
        <taxon>Polyporaceae</taxon>
        <taxon>Dichomitus</taxon>
    </lineage>
</organism>
<evidence type="ECO:0000313" key="2">
    <source>
        <dbReference type="EMBL" id="TBU29402.1"/>
    </source>
</evidence>
<dbReference type="EMBL" id="ML143413">
    <property type="protein sequence ID" value="TBU29402.1"/>
    <property type="molecule type" value="Genomic_DNA"/>
</dbReference>
<gene>
    <name evidence="2" type="ORF">BD311DRAFT_608133</name>
</gene>
<feature type="non-terminal residue" evidence="2">
    <location>
        <position position="62"/>
    </location>
</feature>
<feature type="non-terminal residue" evidence="2">
    <location>
        <position position="1"/>
    </location>
</feature>
<dbReference type="Proteomes" id="UP000292957">
    <property type="component" value="Unassembled WGS sequence"/>
</dbReference>
<protein>
    <submittedName>
        <fullName evidence="2">Uncharacterized protein</fullName>
    </submittedName>
</protein>
<proteinExistence type="predicted"/>
<feature type="region of interest" description="Disordered" evidence="1">
    <location>
        <begin position="1"/>
        <end position="26"/>
    </location>
</feature>
<evidence type="ECO:0000256" key="1">
    <source>
        <dbReference type="SAM" id="MobiDB-lite"/>
    </source>
</evidence>
<accession>A0A4Q9MS71</accession>
<dbReference type="AlphaFoldDB" id="A0A4Q9MS71"/>
<reference evidence="2" key="1">
    <citation type="submission" date="2019-01" db="EMBL/GenBank/DDBJ databases">
        <title>Draft genome sequences of three monokaryotic isolates of the white-rot basidiomycete fungus Dichomitus squalens.</title>
        <authorList>
            <consortium name="DOE Joint Genome Institute"/>
            <person name="Lopez S.C."/>
            <person name="Andreopoulos B."/>
            <person name="Pangilinan J."/>
            <person name="Lipzen A."/>
            <person name="Riley R."/>
            <person name="Ahrendt S."/>
            <person name="Ng V."/>
            <person name="Barry K."/>
            <person name="Daum C."/>
            <person name="Grigoriev I.V."/>
            <person name="Hilden K.S."/>
            <person name="Makela M.R."/>
            <person name="de Vries R.P."/>
        </authorList>
    </citation>
    <scope>NUCLEOTIDE SEQUENCE [LARGE SCALE GENOMIC DNA]</scope>
    <source>
        <strain evidence="2">OM18370.1</strain>
    </source>
</reference>
<name>A0A4Q9MS71_9APHY</name>